<evidence type="ECO:0000313" key="3">
    <source>
        <dbReference type="Proteomes" id="UP000011189"/>
    </source>
</evidence>
<dbReference type="Gene3D" id="1.10.12.10">
    <property type="entry name" value="Lyase 2-enoyl-coa Hydratase, Chain A, domain 2"/>
    <property type="match status" value="1"/>
</dbReference>
<dbReference type="InterPro" id="IPR014748">
    <property type="entry name" value="Enoyl-CoA_hydra_C"/>
</dbReference>
<dbReference type="GO" id="GO:0016853">
    <property type="term" value="F:isomerase activity"/>
    <property type="evidence" value="ECO:0007669"/>
    <property type="project" value="UniProtKB-KW"/>
</dbReference>
<comment type="similarity">
    <text evidence="1">Belongs to the enoyl-CoA hydratase/isomerase family.</text>
</comment>
<dbReference type="EMBL" id="AOFD01000003">
    <property type="protein sequence ID" value="ELT45984.1"/>
    <property type="molecule type" value="Genomic_DNA"/>
</dbReference>
<keyword evidence="3" id="KW-1185">Reference proteome</keyword>
<dbReference type="Gene3D" id="3.90.226.10">
    <property type="entry name" value="2-enoyl-CoA Hydratase, Chain A, domain 1"/>
    <property type="match status" value="1"/>
</dbReference>
<proteinExistence type="inferred from homology"/>
<evidence type="ECO:0000256" key="1">
    <source>
        <dbReference type="ARBA" id="ARBA00005254"/>
    </source>
</evidence>
<comment type="caution">
    <text evidence="2">The sequence shown here is derived from an EMBL/GenBank/DDBJ whole genome shotgun (WGS) entry which is preliminary data.</text>
</comment>
<dbReference type="PATRIC" id="fig|683150.5.peg.403"/>
<organism evidence="2 3">
    <name type="scientific">Arthrobacter nitrophenolicus</name>
    <dbReference type="NCBI Taxonomy" id="683150"/>
    <lineage>
        <taxon>Bacteria</taxon>
        <taxon>Bacillati</taxon>
        <taxon>Actinomycetota</taxon>
        <taxon>Actinomycetes</taxon>
        <taxon>Micrococcales</taxon>
        <taxon>Micrococcaceae</taxon>
        <taxon>Arthrobacter</taxon>
    </lineage>
</organism>
<dbReference type="InterPro" id="IPR029045">
    <property type="entry name" value="ClpP/crotonase-like_dom_sf"/>
</dbReference>
<evidence type="ECO:0000313" key="2">
    <source>
        <dbReference type="EMBL" id="ELT45984.1"/>
    </source>
</evidence>
<dbReference type="Proteomes" id="UP000011189">
    <property type="component" value="Unassembled WGS sequence"/>
</dbReference>
<sequence length="143" mass="15934">MSVAENAKFGSPFAKLGAKLDSGGHWYFTERLGMHRTLDPIHTADLISGAEAVAQGKFSRAMRADELLDSTREIVARGGLRRHWRVRGVQGIGGAHPGPAPRLWESMQEENTEQARLCKTEDYAEGFWAFQEKREPKFFGCVG</sequence>
<protein>
    <submittedName>
        <fullName evidence="2">Enoyl-CoA hydratase/isomerase</fullName>
    </submittedName>
</protein>
<accession>L8TXM0</accession>
<keyword evidence="2" id="KW-0413">Isomerase</keyword>
<dbReference type="AlphaFoldDB" id="L8TXM0"/>
<dbReference type="SUPFAM" id="SSF52096">
    <property type="entry name" value="ClpP/crotonase"/>
    <property type="match status" value="1"/>
</dbReference>
<gene>
    <name evidence="2" type="ORF">G205_02018</name>
</gene>
<name>L8TXM0_9MICC</name>
<reference evidence="3" key="1">
    <citation type="journal article" date="2013" name="Genome Announc.">
        <title>Draft Genome Sequence of the 2-Chloro-4-Nitrophenol-Degrading Bacterium Arthrobacter sp. Strain SJCon.</title>
        <authorList>
            <person name="Vikram S."/>
            <person name="Kumar S."/>
            <person name="Vaidya B."/>
            <person name="Pinnaka A.K."/>
            <person name="Raghava G.P."/>
        </authorList>
    </citation>
    <scope>NUCLEOTIDE SEQUENCE [LARGE SCALE GENOMIC DNA]</scope>
    <source>
        <strain evidence="3">SJCon</strain>
    </source>
</reference>
<dbReference type="InterPro" id="IPR001753">
    <property type="entry name" value="Enoyl-CoA_hydra/iso"/>
</dbReference>
<dbReference type="Pfam" id="PF00378">
    <property type="entry name" value="ECH_1"/>
    <property type="match status" value="1"/>
</dbReference>